<comment type="caution">
    <text evidence="2">The sequence shown here is derived from an EMBL/GenBank/DDBJ whole genome shotgun (WGS) entry which is preliminary data.</text>
</comment>
<dbReference type="InterPro" id="IPR041698">
    <property type="entry name" value="Methyltransf_25"/>
</dbReference>
<dbReference type="SUPFAM" id="SSF53335">
    <property type="entry name" value="S-adenosyl-L-methionine-dependent methyltransferases"/>
    <property type="match status" value="1"/>
</dbReference>
<gene>
    <name evidence="2" type="ORF">Aple_064690</name>
</gene>
<reference evidence="2 3" key="1">
    <citation type="submission" date="2019-10" db="EMBL/GenBank/DDBJ databases">
        <title>Whole genome shotgun sequence of Acrocarpospora pleiomorpha NBRC 16267.</title>
        <authorList>
            <person name="Ichikawa N."/>
            <person name="Kimura A."/>
            <person name="Kitahashi Y."/>
            <person name="Komaki H."/>
            <person name="Oguchi A."/>
        </authorList>
    </citation>
    <scope>NUCLEOTIDE SEQUENCE [LARGE SCALE GENOMIC DNA]</scope>
    <source>
        <strain evidence="2 3">NBRC 16267</strain>
    </source>
</reference>
<dbReference type="RefSeq" id="WP_155348448.1">
    <property type="nucleotide sequence ID" value="NZ_BAAAHM010000043.1"/>
</dbReference>
<evidence type="ECO:0000313" key="3">
    <source>
        <dbReference type="Proteomes" id="UP000377595"/>
    </source>
</evidence>
<name>A0A5M3XRZ0_9ACTN</name>
<dbReference type="InterPro" id="IPR029063">
    <property type="entry name" value="SAM-dependent_MTases_sf"/>
</dbReference>
<sequence>MRPQDAIVGWDDELNAELYDRFTRQHPLYADTSRDLVSRADLTDKRLIVDLCAGTGVTAAIALEAMPIDGRVICVDSAKAMQTVGRRTLNDPRITWITARAEDVSDHITATVDAVVCNSAIWKTNTPATFAAVKRILRPGGRFVFNIGGGFADLSDPDDRARTTPSLTDLITAIAVLDYGYVPRRREDPGPVLTPATVKTQLVAGGFTVLAQDTVTRTSTVEEKRAWLSIPLFARPSGQLTHAQRMEILHEAFSRVDQTQVSATTWLVVVAQA</sequence>
<proteinExistence type="predicted"/>
<accession>A0A5M3XRZ0</accession>
<dbReference type="Gene3D" id="3.40.50.150">
    <property type="entry name" value="Vaccinia Virus protein VP39"/>
    <property type="match status" value="1"/>
</dbReference>
<keyword evidence="3" id="KW-1185">Reference proteome</keyword>
<dbReference type="Pfam" id="PF13649">
    <property type="entry name" value="Methyltransf_25"/>
    <property type="match status" value="1"/>
</dbReference>
<feature type="domain" description="Methyltransferase" evidence="1">
    <location>
        <begin position="48"/>
        <end position="141"/>
    </location>
</feature>
<protein>
    <recommendedName>
        <fullName evidence="1">Methyltransferase domain-containing protein</fullName>
    </recommendedName>
</protein>
<evidence type="ECO:0000313" key="2">
    <source>
        <dbReference type="EMBL" id="GES23570.1"/>
    </source>
</evidence>
<organism evidence="2 3">
    <name type="scientific">Acrocarpospora pleiomorpha</name>
    <dbReference type="NCBI Taxonomy" id="90975"/>
    <lineage>
        <taxon>Bacteria</taxon>
        <taxon>Bacillati</taxon>
        <taxon>Actinomycetota</taxon>
        <taxon>Actinomycetes</taxon>
        <taxon>Streptosporangiales</taxon>
        <taxon>Streptosporangiaceae</taxon>
        <taxon>Acrocarpospora</taxon>
    </lineage>
</organism>
<evidence type="ECO:0000259" key="1">
    <source>
        <dbReference type="Pfam" id="PF13649"/>
    </source>
</evidence>
<dbReference type="CDD" id="cd02440">
    <property type="entry name" value="AdoMet_MTases"/>
    <property type="match status" value="1"/>
</dbReference>
<dbReference type="AlphaFoldDB" id="A0A5M3XRZ0"/>
<dbReference type="Proteomes" id="UP000377595">
    <property type="component" value="Unassembled WGS sequence"/>
</dbReference>
<dbReference type="EMBL" id="BLAF01000042">
    <property type="protein sequence ID" value="GES23570.1"/>
    <property type="molecule type" value="Genomic_DNA"/>
</dbReference>
<dbReference type="OrthoDB" id="4298081at2"/>